<dbReference type="InterPro" id="IPR050078">
    <property type="entry name" value="Ribosomal_L11_MeTrfase_PrmA"/>
</dbReference>
<dbReference type="PANTHER" id="PTHR43648:SF1">
    <property type="entry name" value="ELECTRON TRANSFER FLAVOPROTEIN BETA SUBUNIT LYSINE METHYLTRANSFERASE"/>
    <property type="match status" value="1"/>
</dbReference>
<dbReference type="EMBL" id="PKOZ01000007">
    <property type="protein sequence ID" value="PQD94827.1"/>
    <property type="molecule type" value="Genomic_DNA"/>
</dbReference>
<keyword evidence="1" id="KW-0489">Methyltransferase</keyword>
<reference evidence="3 4" key="1">
    <citation type="submission" date="2017-12" db="EMBL/GenBank/DDBJ databases">
        <title>Taxonomic description and draft genome of Pradoshia cofamensis Gen. nov., sp. nov., a thermotolerant bacillale isolated from anterior gut of earthworm Eisenia fetida.</title>
        <authorList>
            <person name="Saha T."/>
            <person name="Chakraborty R."/>
        </authorList>
    </citation>
    <scope>NUCLEOTIDE SEQUENCE [LARGE SCALE GENOMIC DNA]</scope>
    <source>
        <strain evidence="3 4">EAG3</strain>
    </source>
</reference>
<dbReference type="PANTHER" id="PTHR43648">
    <property type="entry name" value="ELECTRON TRANSFER FLAVOPROTEIN BETA SUBUNIT LYSINE METHYLTRANSFERASE"/>
    <property type="match status" value="1"/>
</dbReference>
<dbReference type="SUPFAM" id="SSF53335">
    <property type="entry name" value="S-adenosyl-L-methionine-dependent methyltransferases"/>
    <property type="match status" value="1"/>
</dbReference>
<dbReference type="Proteomes" id="UP000239663">
    <property type="component" value="Unassembled WGS sequence"/>
</dbReference>
<protein>
    <recommendedName>
        <fullName evidence="5">50S ribosomal protein L11 methyltransferase</fullName>
    </recommendedName>
</protein>
<organism evidence="3 4">
    <name type="scientific">Pradoshia eiseniae</name>
    <dbReference type="NCBI Taxonomy" id="2064768"/>
    <lineage>
        <taxon>Bacteria</taxon>
        <taxon>Bacillati</taxon>
        <taxon>Bacillota</taxon>
        <taxon>Bacilli</taxon>
        <taxon>Bacillales</taxon>
        <taxon>Bacillaceae</taxon>
        <taxon>Pradoshia</taxon>
    </lineage>
</organism>
<evidence type="ECO:0000313" key="3">
    <source>
        <dbReference type="EMBL" id="PQD94827.1"/>
    </source>
</evidence>
<dbReference type="GO" id="GO:0008276">
    <property type="term" value="F:protein methyltransferase activity"/>
    <property type="evidence" value="ECO:0007669"/>
    <property type="project" value="TreeGrafter"/>
</dbReference>
<gene>
    <name evidence="3" type="ORF">CYL18_12750</name>
</gene>
<dbReference type="InterPro" id="IPR029063">
    <property type="entry name" value="SAM-dependent_MTases_sf"/>
</dbReference>
<accession>A0A2S7MYK3</accession>
<evidence type="ECO:0008006" key="5">
    <source>
        <dbReference type="Google" id="ProtNLM"/>
    </source>
</evidence>
<proteinExistence type="predicted"/>
<dbReference type="Gene3D" id="3.40.50.150">
    <property type="entry name" value="Vaccinia Virus protein VP39"/>
    <property type="match status" value="1"/>
</dbReference>
<evidence type="ECO:0000256" key="2">
    <source>
        <dbReference type="ARBA" id="ARBA00022679"/>
    </source>
</evidence>
<dbReference type="RefSeq" id="WP_104849902.1">
    <property type="nucleotide sequence ID" value="NZ_PKOZ01000007.1"/>
</dbReference>
<name>A0A2S7MYK3_9BACI</name>
<keyword evidence="4" id="KW-1185">Reference proteome</keyword>
<dbReference type="GO" id="GO:0032259">
    <property type="term" value="P:methylation"/>
    <property type="evidence" value="ECO:0007669"/>
    <property type="project" value="UniProtKB-KW"/>
</dbReference>
<sequence length="297" mass="33716">MLKMLHEYTISMLQSAVDEAIEKLNMHGYYNSYYDQPIEQYASDNGYSVQELEEGTVELKVIVEEDNVPVDTERERESIAAILGLGKDNVCYQLLDTVEWQEPFPVIDLRNGWFINPVEEEHIPEGNIIHFEPPCAFGSGLHGTTQDCLRLILREEMKGMRILDIGTGAGLLSVATALMGAKEIQAVDIEDVRDEVLYNAKLNGADDKIKVTHADVLDPQFEMEGCFDWIFVNIAADEIKQLVNFIDQHLADGGRLILSGMVTWNYEDAVTVYQELGYELKEIHHADEWVTAYLLRK</sequence>
<dbReference type="OrthoDB" id="1888493at2"/>
<dbReference type="AlphaFoldDB" id="A0A2S7MYK3"/>
<keyword evidence="2" id="KW-0808">Transferase</keyword>
<evidence type="ECO:0000256" key="1">
    <source>
        <dbReference type="ARBA" id="ARBA00022603"/>
    </source>
</evidence>
<dbReference type="CDD" id="cd02440">
    <property type="entry name" value="AdoMet_MTases"/>
    <property type="match status" value="1"/>
</dbReference>
<evidence type="ECO:0000313" key="4">
    <source>
        <dbReference type="Proteomes" id="UP000239663"/>
    </source>
</evidence>
<dbReference type="Pfam" id="PF06325">
    <property type="entry name" value="PrmA"/>
    <property type="match status" value="1"/>
</dbReference>
<comment type="caution">
    <text evidence="3">The sequence shown here is derived from an EMBL/GenBank/DDBJ whole genome shotgun (WGS) entry which is preliminary data.</text>
</comment>